<organism evidence="2">
    <name type="scientific">Bactrocera latifrons</name>
    <name type="common">Malaysian fruit fly</name>
    <name type="synonym">Chaetodacus latifrons</name>
    <dbReference type="NCBI Taxonomy" id="174628"/>
    <lineage>
        <taxon>Eukaryota</taxon>
        <taxon>Metazoa</taxon>
        <taxon>Ecdysozoa</taxon>
        <taxon>Arthropoda</taxon>
        <taxon>Hexapoda</taxon>
        <taxon>Insecta</taxon>
        <taxon>Pterygota</taxon>
        <taxon>Neoptera</taxon>
        <taxon>Endopterygota</taxon>
        <taxon>Diptera</taxon>
        <taxon>Brachycera</taxon>
        <taxon>Muscomorpha</taxon>
        <taxon>Tephritoidea</taxon>
        <taxon>Tephritidae</taxon>
        <taxon>Bactrocera</taxon>
        <taxon>Bactrocera</taxon>
    </lineage>
</organism>
<dbReference type="InterPro" id="IPR026315">
    <property type="entry name" value="Oaf"/>
</dbReference>
<dbReference type="EMBL" id="GDHF01003026">
    <property type="protein sequence ID" value="JAI49288.1"/>
    <property type="molecule type" value="Transcribed_RNA"/>
</dbReference>
<reference evidence="2" key="1">
    <citation type="submission" date="2015-06" db="EMBL/GenBank/DDBJ databases">
        <authorList>
            <person name="Hoefler B.C."/>
            <person name="Straight P.D."/>
        </authorList>
    </citation>
    <scope>NUCLEOTIDE SEQUENCE</scope>
</reference>
<dbReference type="InterPro" id="IPR053894">
    <property type="entry name" value="OAF_N"/>
</dbReference>
<dbReference type="PANTHER" id="PTHR13423">
    <property type="entry name" value="OUT AT FIRST"/>
    <property type="match status" value="1"/>
</dbReference>
<proteinExistence type="predicted"/>
<protein>
    <submittedName>
        <fullName evidence="2">Out at first protein</fullName>
    </submittedName>
</protein>
<evidence type="ECO:0000313" key="2">
    <source>
        <dbReference type="EMBL" id="JAI49288.1"/>
    </source>
</evidence>
<dbReference type="OrthoDB" id="5947176at2759"/>
<dbReference type="PANTHER" id="PTHR13423:SF2">
    <property type="entry name" value="OUT AT FIRST PROTEIN HOMOLOG"/>
    <property type="match status" value="1"/>
</dbReference>
<dbReference type="AlphaFoldDB" id="A0A0K8WDQ9"/>
<gene>
    <name evidence="2" type="primary">oaf_1</name>
    <name evidence="2" type="ORF">c2_g3_i1</name>
</gene>
<sequence length="135" mass="14913">MCLCVGSVCSITPVTSVLCLRNGVQFNFMLIIFLNLLLNSRSQLLINVQNQGGEVIQESITSNVSEDIITLEFQKTDGTLITQVIDFRNAPPYPASKRQLRNFPIHFSRAAMRLAVCGHPVFVRSKPVLAGIHAV</sequence>
<feature type="domain" description="Out at first protein BRICHOS-like" evidence="1">
    <location>
        <begin position="42"/>
        <end position="89"/>
    </location>
</feature>
<dbReference type="Pfam" id="PF14941">
    <property type="entry name" value="OAF_N"/>
    <property type="match status" value="1"/>
</dbReference>
<evidence type="ECO:0000259" key="1">
    <source>
        <dbReference type="Pfam" id="PF14941"/>
    </source>
</evidence>
<accession>A0A0K8WDQ9</accession>
<name>A0A0K8WDQ9_BACLA</name>